<comment type="caution">
    <text evidence="2">The sequence shown here is derived from an EMBL/GenBank/DDBJ whole genome shotgun (WGS) entry which is preliminary data.</text>
</comment>
<organism evidence="2 3">
    <name type="scientific">Suillus subaureus</name>
    <dbReference type="NCBI Taxonomy" id="48587"/>
    <lineage>
        <taxon>Eukaryota</taxon>
        <taxon>Fungi</taxon>
        <taxon>Dikarya</taxon>
        <taxon>Basidiomycota</taxon>
        <taxon>Agaricomycotina</taxon>
        <taxon>Agaricomycetes</taxon>
        <taxon>Agaricomycetidae</taxon>
        <taxon>Boletales</taxon>
        <taxon>Suillineae</taxon>
        <taxon>Suillaceae</taxon>
        <taxon>Suillus</taxon>
    </lineage>
</organism>
<dbReference type="SMART" id="SM00225">
    <property type="entry name" value="BTB"/>
    <property type="match status" value="1"/>
</dbReference>
<dbReference type="InterPro" id="IPR011333">
    <property type="entry name" value="SKP1/BTB/POZ_sf"/>
</dbReference>
<dbReference type="AlphaFoldDB" id="A0A9P7E6R3"/>
<dbReference type="PROSITE" id="PS50097">
    <property type="entry name" value="BTB"/>
    <property type="match status" value="1"/>
</dbReference>
<dbReference type="SUPFAM" id="SSF54695">
    <property type="entry name" value="POZ domain"/>
    <property type="match status" value="1"/>
</dbReference>
<evidence type="ECO:0000313" key="2">
    <source>
        <dbReference type="EMBL" id="KAG1812930.1"/>
    </source>
</evidence>
<dbReference type="GeneID" id="64636237"/>
<dbReference type="Pfam" id="PF00651">
    <property type="entry name" value="BTB"/>
    <property type="match status" value="1"/>
</dbReference>
<protein>
    <recommendedName>
        <fullName evidence="1">BTB domain-containing protein</fullName>
    </recommendedName>
</protein>
<keyword evidence="3" id="KW-1185">Reference proteome</keyword>
<evidence type="ECO:0000313" key="3">
    <source>
        <dbReference type="Proteomes" id="UP000807769"/>
    </source>
</evidence>
<accession>A0A9P7E6R3</accession>
<dbReference type="OrthoDB" id="3357985at2759"/>
<reference evidence="2" key="1">
    <citation type="journal article" date="2020" name="New Phytol.">
        <title>Comparative genomics reveals dynamic genome evolution in host specialist ectomycorrhizal fungi.</title>
        <authorList>
            <person name="Lofgren L.A."/>
            <person name="Nguyen N.H."/>
            <person name="Vilgalys R."/>
            <person name="Ruytinx J."/>
            <person name="Liao H.L."/>
            <person name="Branco S."/>
            <person name="Kuo A."/>
            <person name="LaButti K."/>
            <person name="Lipzen A."/>
            <person name="Andreopoulos W."/>
            <person name="Pangilinan J."/>
            <person name="Riley R."/>
            <person name="Hundley H."/>
            <person name="Na H."/>
            <person name="Barry K."/>
            <person name="Grigoriev I.V."/>
            <person name="Stajich J.E."/>
            <person name="Kennedy P.G."/>
        </authorList>
    </citation>
    <scope>NUCLEOTIDE SEQUENCE</scope>
    <source>
        <strain evidence="2">MN1</strain>
    </source>
</reference>
<evidence type="ECO:0000259" key="1">
    <source>
        <dbReference type="PROSITE" id="PS50097"/>
    </source>
</evidence>
<feature type="domain" description="BTB" evidence="1">
    <location>
        <begin position="20"/>
        <end position="85"/>
    </location>
</feature>
<dbReference type="RefSeq" id="XP_041190953.1">
    <property type="nucleotide sequence ID" value="XM_041342221.1"/>
</dbReference>
<proteinExistence type="predicted"/>
<sequence length="317" mass="35130">MSNVEEPTTTAKAPFDNPDGDIILRSTPDHVDFHTFKAILSLVSPVFKDMFTLPQNDLQSGVSSVSVIPVAESSTTLESLLLLCYPAANPTFDSLDNAKAAMEAAKKYDMQAVLDHAADLAMSQFLPTHFLELYALSCRFGWQHHAQITALRALEIKNLGRPSTEFGSMRDITALDHHRLLIYHYACGVAAQAVGNSLAWLESTISSKTMPMWSPSSKDLVCSCRSQTGLKMLQVADFGNLKITQWFNEYLVSSGKELWERPCESTIRESAAYNRAITEATKCSACRSTVVESMDRFRAWYIAQVRKVVTTVELATS</sequence>
<dbReference type="Gene3D" id="3.30.710.10">
    <property type="entry name" value="Potassium Channel Kv1.1, Chain A"/>
    <property type="match status" value="1"/>
</dbReference>
<gene>
    <name evidence="2" type="ORF">BJ212DRAFT_1578614</name>
</gene>
<dbReference type="InterPro" id="IPR000210">
    <property type="entry name" value="BTB/POZ_dom"/>
</dbReference>
<dbReference type="Proteomes" id="UP000807769">
    <property type="component" value="Unassembled WGS sequence"/>
</dbReference>
<name>A0A9P7E6R3_9AGAM</name>
<dbReference type="EMBL" id="JABBWG010000025">
    <property type="protein sequence ID" value="KAG1812930.1"/>
    <property type="molecule type" value="Genomic_DNA"/>
</dbReference>